<dbReference type="AlphaFoldDB" id="A0A067NKK7"/>
<dbReference type="STRING" id="1137138.A0A067NKK7"/>
<reference evidence="5" key="1">
    <citation type="journal article" date="2014" name="Proc. Natl. Acad. Sci. U.S.A.">
        <title>Extensive sampling of basidiomycete genomes demonstrates inadequacy of the white-rot/brown-rot paradigm for wood decay fungi.</title>
        <authorList>
            <person name="Riley R."/>
            <person name="Salamov A.A."/>
            <person name="Brown D.W."/>
            <person name="Nagy L.G."/>
            <person name="Floudas D."/>
            <person name="Held B.W."/>
            <person name="Levasseur A."/>
            <person name="Lombard V."/>
            <person name="Morin E."/>
            <person name="Otillar R."/>
            <person name="Lindquist E.A."/>
            <person name="Sun H."/>
            <person name="LaButti K.M."/>
            <person name="Schmutz J."/>
            <person name="Jabbour D."/>
            <person name="Luo H."/>
            <person name="Baker S.E."/>
            <person name="Pisabarro A.G."/>
            <person name="Walton J.D."/>
            <person name="Blanchette R.A."/>
            <person name="Henrissat B."/>
            <person name="Martin F."/>
            <person name="Cullen D."/>
            <person name="Hibbett D.S."/>
            <person name="Grigoriev I.V."/>
        </authorList>
    </citation>
    <scope>NUCLEOTIDE SEQUENCE [LARGE SCALE GENOMIC DNA]</scope>
    <source>
        <strain evidence="5">PC15</strain>
    </source>
</reference>
<keyword evidence="2" id="KW-0378">Hydrolase</keyword>
<evidence type="ECO:0000256" key="2">
    <source>
        <dbReference type="ARBA" id="ARBA00022801"/>
    </source>
</evidence>
<evidence type="ECO:0000313" key="5">
    <source>
        <dbReference type="Proteomes" id="UP000027073"/>
    </source>
</evidence>
<dbReference type="EMBL" id="KL198012">
    <property type="protein sequence ID" value="KDQ24126.1"/>
    <property type="molecule type" value="Genomic_DNA"/>
</dbReference>
<accession>A0A067NKK7</accession>
<dbReference type="SUPFAM" id="SSF47807">
    <property type="entry name" value="5' to 3' exonuclease, C-terminal subdomain"/>
    <property type="match status" value="1"/>
</dbReference>
<evidence type="ECO:0000259" key="3">
    <source>
        <dbReference type="SMART" id="SM00484"/>
    </source>
</evidence>
<evidence type="ECO:0000313" key="4">
    <source>
        <dbReference type="EMBL" id="KDQ24126.1"/>
    </source>
</evidence>
<dbReference type="Proteomes" id="UP000027073">
    <property type="component" value="Unassembled WGS sequence"/>
</dbReference>
<gene>
    <name evidence="4" type="ORF">PLEOSDRAFT_1114240</name>
</gene>
<dbReference type="InterPro" id="IPR006086">
    <property type="entry name" value="XPG-I_dom"/>
</dbReference>
<dbReference type="GO" id="GO:0017108">
    <property type="term" value="F:5'-flap endonuclease activity"/>
    <property type="evidence" value="ECO:0007669"/>
    <property type="project" value="TreeGrafter"/>
</dbReference>
<dbReference type="PANTHER" id="PTHR11081:SF75">
    <property type="entry name" value="ENDONUCLEASE, PUTATIVE (AFU_ORTHOLOGUE AFUA_3G13260)-RELATED"/>
    <property type="match status" value="1"/>
</dbReference>
<dbReference type="InParanoid" id="A0A067NKK7"/>
<dbReference type="InterPro" id="IPR036279">
    <property type="entry name" value="5-3_exonuclease_C_sf"/>
</dbReference>
<proteinExistence type="predicted"/>
<feature type="domain" description="XPG-I" evidence="3">
    <location>
        <begin position="120"/>
        <end position="191"/>
    </location>
</feature>
<dbReference type="PRINTS" id="PR00853">
    <property type="entry name" value="XPGRADSUPER"/>
</dbReference>
<keyword evidence="1" id="KW-0540">Nuclease</keyword>
<dbReference type="InterPro" id="IPR029060">
    <property type="entry name" value="PIN-like_dom_sf"/>
</dbReference>
<dbReference type="VEuPathDB" id="FungiDB:PLEOSDRAFT_1114240"/>
<name>A0A067NKK7_PLEO1</name>
<dbReference type="Pfam" id="PF00867">
    <property type="entry name" value="XPG_I"/>
    <property type="match status" value="1"/>
</dbReference>
<dbReference type="Gene3D" id="3.40.50.1010">
    <property type="entry name" value="5'-nuclease"/>
    <property type="match status" value="2"/>
</dbReference>
<sequence length="479" mass="53040">MGVNGLWEIVCSTKQTDSFTRYTTVSGFTRPNQMYPMLNIGVDVSIWIAACEAGARKGSLHSQTENAALKIFFFRLCRLLTIPANFIFVFDGPDRPSHKCGTKVIKHPAWVTAYLKPLIEAFGFHHHQAPAEAEAELAQLNQHCFIDAIITEDSDVLVFGGLTIIRCSPTSQDYDNINVYHTDNPPTTLTKGGLIMYALCAGGDYSDGIPMCGPETVFAVARLAFGDSLLTALETLSGAALTDFLAVWRQQVRHVLNTNPNKVLPRARPSLLDHITDTFPDLQVAELYRMPITTWSTSPEVTFNWLPRLPRPGVIANFCEARFGWDAVMVAAKFHTNLWPGLALRLFCFPLTQYQARSKCLSSPVVSTQILATHGVVPLRNHNLSMVKLRISTSSFVEYMGDRWLSAISARPLNVKVPHIIYEQLISESLDITSPARISSLSGDASGSGTWRNPIEVLDSEDEVAEYLIPHVDIDITSD</sequence>
<dbReference type="PANTHER" id="PTHR11081">
    <property type="entry name" value="FLAP ENDONUCLEASE FAMILY MEMBER"/>
    <property type="match status" value="1"/>
</dbReference>
<dbReference type="SUPFAM" id="SSF88723">
    <property type="entry name" value="PIN domain-like"/>
    <property type="match status" value="1"/>
</dbReference>
<dbReference type="SMART" id="SM00484">
    <property type="entry name" value="XPGI"/>
    <property type="match status" value="1"/>
</dbReference>
<dbReference type="CDD" id="cd09870">
    <property type="entry name" value="PIN_YEN1"/>
    <property type="match status" value="1"/>
</dbReference>
<organism evidence="4 5">
    <name type="scientific">Pleurotus ostreatus (strain PC15)</name>
    <name type="common">Oyster mushroom</name>
    <dbReference type="NCBI Taxonomy" id="1137138"/>
    <lineage>
        <taxon>Eukaryota</taxon>
        <taxon>Fungi</taxon>
        <taxon>Dikarya</taxon>
        <taxon>Basidiomycota</taxon>
        <taxon>Agaricomycotina</taxon>
        <taxon>Agaricomycetes</taxon>
        <taxon>Agaricomycetidae</taxon>
        <taxon>Agaricales</taxon>
        <taxon>Pleurotineae</taxon>
        <taxon>Pleurotaceae</taxon>
        <taxon>Pleurotus</taxon>
    </lineage>
</organism>
<dbReference type="InterPro" id="IPR006084">
    <property type="entry name" value="XPG/Rad2"/>
</dbReference>
<dbReference type="GO" id="GO:0006281">
    <property type="term" value="P:DNA repair"/>
    <property type="evidence" value="ECO:0007669"/>
    <property type="project" value="UniProtKB-ARBA"/>
</dbReference>
<evidence type="ECO:0000256" key="1">
    <source>
        <dbReference type="ARBA" id="ARBA00022722"/>
    </source>
</evidence>
<protein>
    <recommendedName>
        <fullName evidence="3">XPG-I domain-containing protein</fullName>
    </recommendedName>
</protein>
<dbReference type="HOGENOM" id="CLU_007575_4_0_1"/>
<dbReference type="OrthoDB" id="3005703at2759"/>
<dbReference type="InterPro" id="IPR006085">
    <property type="entry name" value="XPG_DNA_repair_N"/>
</dbReference>
<dbReference type="Pfam" id="PF00752">
    <property type="entry name" value="XPG_N"/>
    <property type="match status" value="1"/>
</dbReference>